<feature type="region of interest" description="Disordered" evidence="1">
    <location>
        <begin position="1"/>
        <end position="21"/>
    </location>
</feature>
<evidence type="ECO:0000313" key="3">
    <source>
        <dbReference type="Proteomes" id="UP001336250"/>
    </source>
</evidence>
<dbReference type="CDD" id="cd00565">
    <property type="entry name" value="Ubl_ThiS"/>
    <property type="match status" value="1"/>
</dbReference>
<dbReference type="Gene3D" id="3.10.20.30">
    <property type="match status" value="1"/>
</dbReference>
<evidence type="ECO:0000256" key="1">
    <source>
        <dbReference type="SAM" id="MobiDB-lite"/>
    </source>
</evidence>
<dbReference type="AlphaFoldDB" id="A0AAW9QC66"/>
<comment type="caution">
    <text evidence="2">The sequence shown here is derived from an EMBL/GenBank/DDBJ whole genome shotgun (WGS) entry which is preliminary data.</text>
</comment>
<reference evidence="2 3" key="1">
    <citation type="submission" date="2024-02" db="EMBL/GenBank/DDBJ databases">
        <title>Genome sequence of Aquincola sp. MAHUQ-54.</title>
        <authorList>
            <person name="Huq M.A."/>
        </authorList>
    </citation>
    <scope>NUCLEOTIDE SEQUENCE [LARGE SCALE GENOMIC DNA]</scope>
    <source>
        <strain evidence="2 3">MAHUQ-54</strain>
    </source>
</reference>
<dbReference type="RefSeq" id="WP_332293188.1">
    <property type="nucleotide sequence ID" value="NZ_JAZIBG010000056.1"/>
</dbReference>
<dbReference type="SUPFAM" id="SSF54285">
    <property type="entry name" value="MoaD/ThiS"/>
    <property type="match status" value="1"/>
</dbReference>
<proteinExistence type="predicted"/>
<protein>
    <submittedName>
        <fullName evidence="2">Sulfur carrier protein ThiS</fullName>
    </submittedName>
</protein>
<dbReference type="InterPro" id="IPR003749">
    <property type="entry name" value="ThiS/MoaD-like"/>
</dbReference>
<dbReference type="InterPro" id="IPR010035">
    <property type="entry name" value="Thi_S"/>
</dbReference>
<evidence type="ECO:0000313" key="2">
    <source>
        <dbReference type="EMBL" id="MEF7617426.1"/>
    </source>
</evidence>
<dbReference type="Pfam" id="PF02597">
    <property type="entry name" value="ThiS"/>
    <property type="match status" value="1"/>
</dbReference>
<dbReference type="InterPro" id="IPR016155">
    <property type="entry name" value="Mopterin_synth/thiamin_S_b"/>
</dbReference>
<accession>A0AAW9QC66</accession>
<organism evidence="2 3">
    <name type="scientific">Aquincola agrisoli</name>
    <dbReference type="NCBI Taxonomy" id="3119538"/>
    <lineage>
        <taxon>Bacteria</taxon>
        <taxon>Pseudomonadati</taxon>
        <taxon>Pseudomonadota</taxon>
        <taxon>Betaproteobacteria</taxon>
        <taxon>Burkholderiales</taxon>
        <taxon>Sphaerotilaceae</taxon>
        <taxon>Aquincola</taxon>
    </lineage>
</organism>
<dbReference type="NCBIfam" id="TIGR01683">
    <property type="entry name" value="thiS"/>
    <property type="match status" value="1"/>
</dbReference>
<gene>
    <name evidence="2" type="primary">thiS</name>
    <name evidence="2" type="ORF">V4F39_26175</name>
</gene>
<dbReference type="Proteomes" id="UP001336250">
    <property type="component" value="Unassembled WGS sequence"/>
</dbReference>
<dbReference type="InterPro" id="IPR012675">
    <property type="entry name" value="Beta-grasp_dom_sf"/>
</dbReference>
<name>A0AAW9QC66_9BURK</name>
<dbReference type="EMBL" id="JAZIBG010000056">
    <property type="protein sequence ID" value="MEF7617426.1"/>
    <property type="molecule type" value="Genomic_DNA"/>
</dbReference>
<feature type="compositionally biased region" description="Pro residues" evidence="1">
    <location>
        <begin position="1"/>
        <end position="10"/>
    </location>
</feature>
<sequence length="77" mass="8002">MNHALPPDPPRATVTLGGEPHPLLPGDTLAALLQRLGHAPEAVATAVNGAFVARALRDSHVLRDGDQVHCFKPIVGG</sequence>
<keyword evidence="3" id="KW-1185">Reference proteome</keyword>